<organism evidence="2 3">
    <name type="scientific">Cellulomonas oligotrophica</name>
    <dbReference type="NCBI Taxonomy" id="931536"/>
    <lineage>
        <taxon>Bacteria</taxon>
        <taxon>Bacillati</taxon>
        <taxon>Actinomycetota</taxon>
        <taxon>Actinomycetes</taxon>
        <taxon>Micrococcales</taxon>
        <taxon>Cellulomonadaceae</taxon>
        <taxon>Cellulomonas</taxon>
    </lineage>
</organism>
<evidence type="ECO:0000313" key="1">
    <source>
        <dbReference type="EMBL" id="GIG32170.1"/>
    </source>
</evidence>
<protein>
    <submittedName>
        <fullName evidence="2">Uncharacterized protein</fullName>
    </submittedName>
</protein>
<comment type="caution">
    <text evidence="2">The sequence shown here is derived from an EMBL/GenBank/DDBJ whole genome shotgun (WGS) entry which is preliminary data.</text>
</comment>
<reference evidence="1 4" key="2">
    <citation type="submission" date="2021-01" db="EMBL/GenBank/DDBJ databases">
        <title>Whole genome shotgun sequence of Cellulomonas oligotrophica NBRC 109435.</title>
        <authorList>
            <person name="Komaki H."/>
            <person name="Tamura T."/>
        </authorList>
    </citation>
    <scope>NUCLEOTIDE SEQUENCE [LARGE SCALE GENOMIC DNA]</scope>
    <source>
        <strain evidence="1 4">NBRC 109435</strain>
    </source>
</reference>
<evidence type="ECO:0000313" key="3">
    <source>
        <dbReference type="Proteomes" id="UP000577956"/>
    </source>
</evidence>
<gene>
    <name evidence="2" type="ORF">BKA21_002593</name>
    <name evidence="1" type="ORF">Col01nite_13290</name>
</gene>
<reference evidence="2 3" key="1">
    <citation type="submission" date="2020-07" db="EMBL/GenBank/DDBJ databases">
        <title>Sequencing the genomes of 1000 actinobacteria strains.</title>
        <authorList>
            <person name="Klenk H.-P."/>
        </authorList>
    </citation>
    <scope>NUCLEOTIDE SEQUENCE [LARGE SCALE GENOMIC DNA]</scope>
    <source>
        <strain evidence="2 3">DSM 24482</strain>
    </source>
</reference>
<keyword evidence="4" id="KW-1185">Reference proteome</keyword>
<proteinExistence type="predicted"/>
<name>A0A7Y9FGY3_9CELL</name>
<dbReference type="AlphaFoldDB" id="A0A7Y9FGY3"/>
<dbReference type="RefSeq" id="WP_140459514.1">
    <property type="nucleotide sequence ID" value="NZ_BAABFI010000008.1"/>
</dbReference>
<sequence>MKTSTRRAVVIAAVTTTVLVGGSAAVAVAVPGLLHSIPSAMPNGRVTQIPAPEYQENALGQTYGSAAIAQAPELEPDLISAVATNGKVGYVLKTDLDEANGTTAAESFTSPADALRWQETEGTKDHTIAVYDVDGTTQIGEFVVTGSTSQAAALDVVSEGK</sequence>
<dbReference type="EMBL" id="JACCBK010000001">
    <property type="protein sequence ID" value="NYD87044.1"/>
    <property type="molecule type" value="Genomic_DNA"/>
</dbReference>
<dbReference type="Proteomes" id="UP000618382">
    <property type="component" value="Unassembled WGS sequence"/>
</dbReference>
<dbReference type="EMBL" id="BONN01000003">
    <property type="protein sequence ID" value="GIG32170.1"/>
    <property type="molecule type" value="Genomic_DNA"/>
</dbReference>
<evidence type="ECO:0000313" key="4">
    <source>
        <dbReference type="Proteomes" id="UP000618382"/>
    </source>
</evidence>
<accession>A0A7Y9FGY3</accession>
<evidence type="ECO:0000313" key="2">
    <source>
        <dbReference type="EMBL" id="NYD87044.1"/>
    </source>
</evidence>
<dbReference type="Proteomes" id="UP000577956">
    <property type="component" value="Unassembled WGS sequence"/>
</dbReference>